<proteinExistence type="predicted"/>
<dbReference type="HOGENOM" id="CLU_1959220_0_0_1"/>
<gene>
    <name evidence="1" type="ORF">BOTBODRAFT_182172</name>
</gene>
<keyword evidence="2" id="KW-1185">Reference proteome</keyword>
<organism evidence="1 2">
    <name type="scientific">Botryobasidium botryosum (strain FD-172 SS1)</name>
    <dbReference type="NCBI Taxonomy" id="930990"/>
    <lineage>
        <taxon>Eukaryota</taxon>
        <taxon>Fungi</taxon>
        <taxon>Dikarya</taxon>
        <taxon>Basidiomycota</taxon>
        <taxon>Agaricomycotina</taxon>
        <taxon>Agaricomycetes</taxon>
        <taxon>Cantharellales</taxon>
        <taxon>Botryobasidiaceae</taxon>
        <taxon>Botryobasidium</taxon>
    </lineage>
</organism>
<evidence type="ECO:0000313" key="1">
    <source>
        <dbReference type="EMBL" id="KDQ05842.1"/>
    </source>
</evidence>
<dbReference type="Proteomes" id="UP000027195">
    <property type="component" value="Unassembled WGS sequence"/>
</dbReference>
<evidence type="ECO:0000313" key="2">
    <source>
        <dbReference type="Proteomes" id="UP000027195"/>
    </source>
</evidence>
<dbReference type="AlphaFoldDB" id="A0A067M1Y8"/>
<dbReference type="EMBL" id="KL198180">
    <property type="protein sequence ID" value="KDQ05842.1"/>
    <property type="molecule type" value="Genomic_DNA"/>
</dbReference>
<name>A0A067M1Y8_BOTB1</name>
<reference evidence="2" key="1">
    <citation type="journal article" date="2014" name="Proc. Natl. Acad. Sci. U.S.A.">
        <title>Extensive sampling of basidiomycete genomes demonstrates inadequacy of the white-rot/brown-rot paradigm for wood decay fungi.</title>
        <authorList>
            <person name="Riley R."/>
            <person name="Salamov A.A."/>
            <person name="Brown D.W."/>
            <person name="Nagy L.G."/>
            <person name="Floudas D."/>
            <person name="Held B.W."/>
            <person name="Levasseur A."/>
            <person name="Lombard V."/>
            <person name="Morin E."/>
            <person name="Otillar R."/>
            <person name="Lindquist E.A."/>
            <person name="Sun H."/>
            <person name="LaButti K.M."/>
            <person name="Schmutz J."/>
            <person name="Jabbour D."/>
            <person name="Luo H."/>
            <person name="Baker S.E."/>
            <person name="Pisabarro A.G."/>
            <person name="Walton J.D."/>
            <person name="Blanchette R.A."/>
            <person name="Henrissat B."/>
            <person name="Martin F."/>
            <person name="Cullen D."/>
            <person name="Hibbett D.S."/>
            <person name="Grigoriev I.V."/>
        </authorList>
    </citation>
    <scope>NUCLEOTIDE SEQUENCE [LARGE SCALE GENOMIC DNA]</scope>
    <source>
        <strain evidence="2">FD-172 SS1</strain>
    </source>
</reference>
<dbReference type="InParanoid" id="A0A067M1Y8"/>
<protein>
    <submittedName>
        <fullName evidence="1">Uncharacterized protein</fullName>
    </submittedName>
</protein>
<sequence length="128" mass="13904">MSENTERTILTLRLMERTRRLMAEAAKLGLEIGMNANAEQTGKVSLLPALDLLVGRHAASTFSAENGIFAIGEPAVLALQRRAGDGLRTGNFARASYFLGKARNDPTWILSCDCYRLVGACNMWLSGS</sequence>
<accession>A0A067M1Y8</accession>